<keyword evidence="1" id="KW-0812">Transmembrane</keyword>
<organism evidence="2 3">
    <name type="scientific">Bifidobacterium mongoliense DSM 21395</name>
    <dbReference type="NCBI Taxonomy" id="1437603"/>
    <lineage>
        <taxon>Bacteria</taxon>
        <taxon>Bacillati</taxon>
        <taxon>Actinomycetota</taxon>
        <taxon>Actinomycetes</taxon>
        <taxon>Bifidobacteriales</taxon>
        <taxon>Bifidobacteriaceae</taxon>
        <taxon>Bifidobacterium</taxon>
    </lineage>
</organism>
<feature type="transmembrane region" description="Helical" evidence="1">
    <location>
        <begin position="149"/>
        <end position="171"/>
    </location>
</feature>
<feature type="transmembrane region" description="Helical" evidence="1">
    <location>
        <begin position="31"/>
        <end position="55"/>
    </location>
</feature>
<feature type="transmembrane region" description="Helical" evidence="1">
    <location>
        <begin position="76"/>
        <end position="98"/>
    </location>
</feature>
<dbReference type="AlphaFoldDB" id="A0A087BWW7"/>
<feature type="transmembrane region" description="Helical" evidence="1">
    <location>
        <begin position="118"/>
        <end position="142"/>
    </location>
</feature>
<dbReference type="STRING" id="1437603.GCA_000771525_00791"/>
<dbReference type="EMBL" id="JGZE01000018">
    <property type="protein sequence ID" value="KFI75517.1"/>
    <property type="molecule type" value="Genomic_DNA"/>
</dbReference>
<feature type="transmembrane region" description="Helical" evidence="1">
    <location>
        <begin position="478"/>
        <end position="500"/>
    </location>
</feature>
<evidence type="ECO:0000313" key="3">
    <source>
        <dbReference type="Proteomes" id="UP000029082"/>
    </source>
</evidence>
<accession>A0A087BWW7</accession>
<dbReference type="OrthoDB" id="3261041at2"/>
<dbReference type="GeneID" id="93094022"/>
<name>A0A087BWW7_9BIFI</name>
<feature type="transmembrane region" description="Helical" evidence="1">
    <location>
        <begin position="438"/>
        <end position="457"/>
    </location>
</feature>
<keyword evidence="1" id="KW-1133">Transmembrane helix</keyword>
<feature type="transmembrane region" description="Helical" evidence="1">
    <location>
        <begin position="348"/>
        <end position="370"/>
    </location>
</feature>
<feature type="transmembrane region" description="Helical" evidence="1">
    <location>
        <begin position="395"/>
        <end position="418"/>
    </location>
</feature>
<keyword evidence="1" id="KW-0472">Membrane</keyword>
<evidence type="ECO:0000313" key="2">
    <source>
        <dbReference type="EMBL" id="KFI75517.1"/>
    </source>
</evidence>
<proteinExistence type="predicted"/>
<dbReference type="RefSeq" id="WP_033511670.1">
    <property type="nucleotide sequence ID" value="NZ_JDUO01000002.1"/>
</dbReference>
<evidence type="ECO:0000256" key="1">
    <source>
        <dbReference type="SAM" id="Phobius"/>
    </source>
</evidence>
<comment type="caution">
    <text evidence="2">The sequence shown here is derived from an EMBL/GenBank/DDBJ whole genome shotgun (WGS) entry which is preliminary data.</text>
</comment>
<feature type="transmembrane region" description="Helical" evidence="1">
    <location>
        <begin position="326"/>
        <end position="342"/>
    </location>
</feature>
<sequence>MNRLLTIVRLRWALTFATLHRSVWQVVGFVIGLMFGAGVVVGTGVVAWFAGIPFFRGLLPADLAANDAWMTAIMQPTMVVVGAMVTVSTALAQILVIGEGGTMNLRNFAIYGIPDRTLNLGLTLSTLCGVPSIVGMLSLTLWSMAYRRAGGLVVLTQIVAGVLAIVTIASIAKMLVALVGTLMRSKRSSNALYVIVTLLIVVAAQLPNMFAQSMASGRFEFSASGFSSAVGWLAWTPLSAAFQLPFDVLAGRWVALLVRMVILLVTIAACYEVGLWCLRRDRVAAPPAAAGARVKGAGAFGWMPDSRSGAISARVLTHLRHDPRQSMILIMPILFVVIFGIRTELPGFIWQSLIWGGLFMSITESNGLAYDGRGFTMQAQVGVPGRDDRLGRVRVYGVIATVYLGVLGLVILVVTGSAASVSGWQSLMTFLGAGLGTAYVGLGVAEVISCLFLYPVASIDRPFSSPQGRALAQGFMPFLYMLIMLVMLVPTGVVAIMSLVVGFPGWIAGLVGLANGLLVLAVGVWLGGRVMDRRLPSIVATLQSLASLQK</sequence>
<reference evidence="2 3" key="1">
    <citation type="submission" date="2014-03" db="EMBL/GenBank/DDBJ databases">
        <title>Genomics of Bifidobacteria.</title>
        <authorList>
            <person name="Ventura M."/>
            <person name="Milani C."/>
            <person name="Lugli G.A."/>
        </authorList>
    </citation>
    <scope>NUCLEOTIDE SEQUENCE [LARGE SCALE GENOMIC DNA]</scope>
    <source>
        <strain evidence="2 3">DSM 21395</strain>
    </source>
</reference>
<dbReference type="eggNOG" id="ENOG502Z89R">
    <property type="taxonomic scope" value="Bacteria"/>
</dbReference>
<protein>
    <submittedName>
        <fullName evidence="2">Putative membrane protein</fullName>
    </submittedName>
</protein>
<dbReference type="Proteomes" id="UP000029082">
    <property type="component" value="Unassembled WGS sequence"/>
</dbReference>
<feature type="transmembrane region" description="Helical" evidence="1">
    <location>
        <begin position="191"/>
        <end position="211"/>
    </location>
</feature>
<keyword evidence="3" id="KW-1185">Reference proteome</keyword>
<feature type="transmembrane region" description="Helical" evidence="1">
    <location>
        <begin position="506"/>
        <end position="526"/>
    </location>
</feature>
<feature type="transmembrane region" description="Helical" evidence="1">
    <location>
        <begin position="256"/>
        <end position="278"/>
    </location>
</feature>
<gene>
    <name evidence="2" type="ORF">BMON_0944</name>
</gene>